<organism evidence="1 2">
    <name type="scientific">Choristoneura fumiferana</name>
    <name type="common">Spruce budworm moth</name>
    <name type="synonym">Archips fumiferana</name>
    <dbReference type="NCBI Taxonomy" id="7141"/>
    <lineage>
        <taxon>Eukaryota</taxon>
        <taxon>Metazoa</taxon>
        <taxon>Ecdysozoa</taxon>
        <taxon>Arthropoda</taxon>
        <taxon>Hexapoda</taxon>
        <taxon>Insecta</taxon>
        <taxon>Pterygota</taxon>
        <taxon>Neoptera</taxon>
        <taxon>Endopterygota</taxon>
        <taxon>Lepidoptera</taxon>
        <taxon>Glossata</taxon>
        <taxon>Ditrysia</taxon>
        <taxon>Tortricoidea</taxon>
        <taxon>Tortricidae</taxon>
        <taxon>Tortricinae</taxon>
        <taxon>Choristoneura</taxon>
    </lineage>
</organism>
<evidence type="ECO:0000313" key="1">
    <source>
        <dbReference type="EMBL" id="KAI8435138.1"/>
    </source>
</evidence>
<accession>A0ACC0KF88</accession>
<comment type="caution">
    <text evidence="1">The sequence shown here is derived from an EMBL/GenBank/DDBJ whole genome shotgun (WGS) entry which is preliminary data.</text>
</comment>
<dbReference type="EMBL" id="CM046105">
    <property type="protein sequence ID" value="KAI8435138.1"/>
    <property type="molecule type" value="Genomic_DNA"/>
</dbReference>
<proteinExistence type="predicted"/>
<protein>
    <submittedName>
        <fullName evidence="1">Uncharacterized protein</fullName>
    </submittedName>
</protein>
<sequence length="461" mass="52299">MSLRNLHRVAFQVIVRHPVFDSARLYSRWTHRKPAKVTFPYESNSENSLKKEKIITLDPESFKKPKEKEVKSASNEATKKLSPEKSTEIKNKREEMAKKRKFYLSQAKVFDSNNEIMYEKLKDNDGWLSSLLVKLKSKKDRMRSGQILVEGWRMIVDGLEAKCPLKYIIFSNTDDLINLRPFLPKTGVKLFKTSYKEISMWSSVETSPGIIGIFETPTPETVKMLSQPLPIHFICDQVREPGNLGAILRVAVGVGCEKVLLTKGCVDVWDPKVLRSGAGAHFRLPIYTSIEWEDMPKQLKKHTTVFIADSNAKFDLEIDLQEKDDAILGMKMPVCPYYSVEYGPLKHVTLVIGGETEGISEDSYKLAADNNGLRLNIPLQRGVDSLNTGMAAAVIAFEIRKQFIQAFRQAKLGKQTIQMEEDLEEEAFHPSTATTICMNRTGRIPPGLEDQVREPKLPSFD</sequence>
<keyword evidence="2" id="KW-1185">Reference proteome</keyword>
<gene>
    <name evidence="1" type="ORF">MSG28_003515</name>
</gene>
<name>A0ACC0KF88_CHOFU</name>
<dbReference type="Proteomes" id="UP001064048">
    <property type="component" value="Chromosome 5"/>
</dbReference>
<reference evidence="1 2" key="1">
    <citation type="journal article" date="2022" name="Genome Biol. Evol.">
        <title>The Spruce Budworm Genome: Reconstructing the Evolutionary History of Antifreeze Proteins.</title>
        <authorList>
            <person name="Beliveau C."/>
            <person name="Gagne P."/>
            <person name="Picq S."/>
            <person name="Vernygora O."/>
            <person name="Keeling C.I."/>
            <person name="Pinkney K."/>
            <person name="Doucet D."/>
            <person name="Wen F."/>
            <person name="Johnston J.S."/>
            <person name="Maaroufi H."/>
            <person name="Boyle B."/>
            <person name="Laroche J."/>
            <person name="Dewar K."/>
            <person name="Juretic N."/>
            <person name="Blackburn G."/>
            <person name="Nisole A."/>
            <person name="Brunet B."/>
            <person name="Brandao M."/>
            <person name="Lumley L."/>
            <person name="Duan J."/>
            <person name="Quan G."/>
            <person name="Lucarotti C.J."/>
            <person name="Roe A.D."/>
            <person name="Sperling F.A.H."/>
            <person name="Levesque R.C."/>
            <person name="Cusson M."/>
        </authorList>
    </citation>
    <scope>NUCLEOTIDE SEQUENCE [LARGE SCALE GENOMIC DNA]</scope>
    <source>
        <strain evidence="1">Glfc:IPQL:Cfum</strain>
    </source>
</reference>
<evidence type="ECO:0000313" key="2">
    <source>
        <dbReference type="Proteomes" id="UP001064048"/>
    </source>
</evidence>